<evidence type="ECO:0000256" key="2">
    <source>
        <dbReference type="SAM" id="Phobius"/>
    </source>
</evidence>
<name>A0ABY2BRS2_9ACTN</name>
<accession>A0ABY2BRS2</accession>
<feature type="transmembrane region" description="Helical" evidence="2">
    <location>
        <begin position="265"/>
        <end position="284"/>
    </location>
</feature>
<protein>
    <recommendedName>
        <fullName evidence="5">4-amino-4-deoxy-L-arabinose transferase-like glycosyltransferase</fullName>
    </recommendedName>
</protein>
<feature type="transmembrane region" description="Helical" evidence="2">
    <location>
        <begin position="94"/>
        <end position="113"/>
    </location>
</feature>
<reference evidence="3 4" key="1">
    <citation type="journal article" date="2015" name="Stand. Genomic Sci.">
        <title>Genomic Encyclopedia of Bacterial and Archaeal Type Strains, Phase III: the genomes of soil and plant-associated and newly described type strains.</title>
        <authorList>
            <person name="Whitman W.B."/>
            <person name="Woyke T."/>
            <person name="Klenk H.P."/>
            <person name="Zhou Y."/>
            <person name="Lilburn T.G."/>
            <person name="Beck B.J."/>
            <person name="De Vos P."/>
            <person name="Vandamme P."/>
            <person name="Eisen J.A."/>
            <person name="Garrity G."/>
            <person name="Hugenholtz P."/>
            <person name="Kyrpides N.C."/>
        </authorList>
    </citation>
    <scope>NUCLEOTIDE SEQUENCE [LARGE SCALE GENOMIC DNA]</scope>
    <source>
        <strain evidence="3 4">VKM Ac-2538</strain>
    </source>
</reference>
<feature type="transmembrane region" description="Helical" evidence="2">
    <location>
        <begin position="290"/>
        <end position="308"/>
    </location>
</feature>
<evidence type="ECO:0000313" key="3">
    <source>
        <dbReference type="EMBL" id="TCO29575.1"/>
    </source>
</evidence>
<feature type="region of interest" description="Disordered" evidence="1">
    <location>
        <begin position="1"/>
        <end position="24"/>
    </location>
</feature>
<feature type="transmembrane region" description="Helical" evidence="2">
    <location>
        <begin position="119"/>
        <end position="136"/>
    </location>
</feature>
<feature type="transmembrane region" description="Helical" evidence="2">
    <location>
        <begin position="460"/>
        <end position="481"/>
    </location>
</feature>
<sequence>MNTAAERSGATATEPREPSVAPRPRASGLANIARLVPWLVPVGAGVGGLLAIDVPLAPIVKYCVYFAGCVVLPGILLLRFAWRSTGNWAEDVGLGAAVGMVWQLLGWAIFTALGLQSWLPAWPILVLAAFVVVPRLRPCWRIAAPAPLPVAWSWGLAICATALVVITTFTMLADHKAPPDGTSYYQDLLFHLSMVNELMRSMPPQWPQAVGVPLEYHWFANADMAGAVDITGVSPDLVLFRLWLLPQAVVVLLVSACLARQVSKVWWTGVLAALAVLPTTPASLLSPSTTFSLVTGAAAAIFLIDVLFRRSGARGAWVLAAALAVVGGGSKPTVLPILLGGVGLAALFVMIRDRKLPWRSIGAGLILLLALIGTLRFVSGSTGGSGLQFFGVARFRPDYQAITGDTSPPGTGGLLPPSLTSGDSTAIAGVGVMLGLHLLLSAGLLVGFGLLLVRSTRRDPVAWLLVGALTGAWAGMLLVNHPSAGELYFLRSVVPFAAAAAAWLVAVAFKGRSRRTIAVVSVSALVLGYVFYQATKPARRQAADPRAAQVEALARPLLVAAVLTALLVIGWLLINRRWVRQPGLGVAIPVLVVTALSLVALTNRSYVGIRADGTYRALNAVVHPDEQAAAQWLGAHSEPTDVVVTGSWCQSAAPRKAGCDARGYLVSGLAGRRTLMEGWAYTQQALATDGAGGKRYMFQPSPWPDRVQLTLQILTAPTSELLEEARTQYGARWIFADEHDGPVSTKLDELAVLRYQQGEIKIYELGP</sequence>
<evidence type="ECO:0000256" key="1">
    <source>
        <dbReference type="SAM" id="MobiDB-lite"/>
    </source>
</evidence>
<keyword evidence="2" id="KW-1133">Transmembrane helix</keyword>
<feature type="transmembrane region" description="Helical" evidence="2">
    <location>
        <begin position="426"/>
        <end position="453"/>
    </location>
</feature>
<feature type="transmembrane region" description="Helical" evidence="2">
    <location>
        <begin position="238"/>
        <end position="258"/>
    </location>
</feature>
<comment type="caution">
    <text evidence="3">The sequence shown here is derived from an EMBL/GenBank/DDBJ whole genome shotgun (WGS) entry which is preliminary data.</text>
</comment>
<feature type="transmembrane region" description="Helical" evidence="2">
    <location>
        <begin position="583"/>
        <end position="601"/>
    </location>
</feature>
<evidence type="ECO:0008006" key="5">
    <source>
        <dbReference type="Google" id="ProtNLM"/>
    </source>
</evidence>
<feature type="transmembrane region" description="Helical" evidence="2">
    <location>
        <begin position="358"/>
        <end position="378"/>
    </location>
</feature>
<feature type="transmembrane region" description="Helical" evidence="2">
    <location>
        <begin position="516"/>
        <end position="532"/>
    </location>
</feature>
<gene>
    <name evidence="3" type="ORF">EV644_102295</name>
</gene>
<proteinExistence type="predicted"/>
<dbReference type="RefSeq" id="WP_241998006.1">
    <property type="nucleotide sequence ID" value="NZ_SLWM01000002.1"/>
</dbReference>
<organism evidence="3 4">
    <name type="scientific">Kribbella orskensis</name>
    <dbReference type="NCBI Taxonomy" id="2512216"/>
    <lineage>
        <taxon>Bacteria</taxon>
        <taxon>Bacillati</taxon>
        <taxon>Actinomycetota</taxon>
        <taxon>Actinomycetes</taxon>
        <taxon>Propionibacteriales</taxon>
        <taxon>Kribbellaceae</taxon>
        <taxon>Kribbella</taxon>
    </lineage>
</organism>
<keyword evidence="2" id="KW-0472">Membrane</keyword>
<feature type="transmembrane region" description="Helical" evidence="2">
    <location>
        <begin position="64"/>
        <end position="82"/>
    </location>
</feature>
<evidence type="ECO:0000313" key="4">
    <source>
        <dbReference type="Proteomes" id="UP000295818"/>
    </source>
</evidence>
<keyword evidence="2" id="KW-0812">Transmembrane</keyword>
<feature type="transmembrane region" description="Helical" evidence="2">
    <location>
        <begin position="552"/>
        <end position="574"/>
    </location>
</feature>
<feature type="transmembrane region" description="Helical" evidence="2">
    <location>
        <begin position="32"/>
        <end position="52"/>
    </location>
</feature>
<keyword evidence="4" id="KW-1185">Reference proteome</keyword>
<feature type="transmembrane region" description="Helical" evidence="2">
    <location>
        <begin position="313"/>
        <end position="329"/>
    </location>
</feature>
<feature type="transmembrane region" description="Helical" evidence="2">
    <location>
        <begin position="148"/>
        <end position="173"/>
    </location>
</feature>
<feature type="transmembrane region" description="Helical" evidence="2">
    <location>
        <begin position="335"/>
        <end position="351"/>
    </location>
</feature>
<dbReference type="Proteomes" id="UP000295818">
    <property type="component" value="Unassembled WGS sequence"/>
</dbReference>
<feature type="transmembrane region" description="Helical" evidence="2">
    <location>
        <begin position="487"/>
        <end position="509"/>
    </location>
</feature>
<dbReference type="EMBL" id="SLWM01000002">
    <property type="protein sequence ID" value="TCO29575.1"/>
    <property type="molecule type" value="Genomic_DNA"/>
</dbReference>